<keyword evidence="7" id="KW-0078">Bacteriocin</keyword>
<evidence type="ECO:0000256" key="1">
    <source>
        <dbReference type="ARBA" id="ARBA00006811"/>
    </source>
</evidence>
<organism evidence="12 13">
    <name type="scientific">Pseudomonas mandelii</name>
    <dbReference type="NCBI Taxonomy" id="75612"/>
    <lineage>
        <taxon>Bacteria</taxon>
        <taxon>Pseudomonadati</taxon>
        <taxon>Pseudomonadota</taxon>
        <taxon>Gammaproteobacteria</taxon>
        <taxon>Pseudomonadales</taxon>
        <taxon>Pseudomonadaceae</taxon>
        <taxon>Pseudomonas</taxon>
    </lineage>
</organism>
<gene>
    <name evidence="12" type="ORF">EAH74_23725</name>
</gene>
<dbReference type="GO" id="GO:0019835">
    <property type="term" value="P:cytolysis"/>
    <property type="evidence" value="ECO:0007669"/>
    <property type="project" value="InterPro"/>
</dbReference>
<keyword evidence="4" id="KW-0255">Endonuclease</keyword>
<dbReference type="Pfam" id="PF21431">
    <property type="entry name" value="Col-Pyo_DNase"/>
    <property type="match status" value="1"/>
</dbReference>
<dbReference type="SMART" id="SM00507">
    <property type="entry name" value="HNHc"/>
    <property type="match status" value="1"/>
</dbReference>
<evidence type="ECO:0000256" key="5">
    <source>
        <dbReference type="ARBA" id="ARBA00022801"/>
    </source>
</evidence>
<protein>
    <submittedName>
        <fullName evidence="12">S-type Pyocin</fullName>
    </submittedName>
</protein>
<feature type="compositionally biased region" description="Basic and acidic residues" evidence="9">
    <location>
        <begin position="372"/>
        <end position="384"/>
    </location>
</feature>
<dbReference type="Proteomes" id="UP000320914">
    <property type="component" value="Unassembled WGS sequence"/>
</dbReference>
<evidence type="ECO:0000256" key="7">
    <source>
        <dbReference type="ARBA" id="ARBA00023048"/>
    </source>
</evidence>
<accession>A0A502I0W2</accession>
<comment type="similarity">
    <text evidence="1">Belongs to the colicin/pyosin nuclease family.</text>
</comment>
<dbReference type="GO" id="GO:0031640">
    <property type="term" value="P:killing of cells of another organism"/>
    <property type="evidence" value="ECO:0007669"/>
    <property type="project" value="UniProtKB-KW"/>
</dbReference>
<evidence type="ECO:0000256" key="3">
    <source>
        <dbReference type="ARBA" id="ARBA00022722"/>
    </source>
</evidence>
<dbReference type="InterPro" id="IPR003060">
    <property type="entry name" value="Pyocin_killer"/>
</dbReference>
<dbReference type="GO" id="GO:0042742">
    <property type="term" value="P:defense response to bacterium"/>
    <property type="evidence" value="ECO:0007669"/>
    <property type="project" value="UniProtKB-KW"/>
</dbReference>
<keyword evidence="8" id="KW-0175">Coiled coil</keyword>
<evidence type="ECO:0000256" key="6">
    <source>
        <dbReference type="ARBA" id="ARBA00023022"/>
    </source>
</evidence>
<evidence type="ECO:0000256" key="8">
    <source>
        <dbReference type="SAM" id="Coils"/>
    </source>
</evidence>
<dbReference type="InterPro" id="IPR003615">
    <property type="entry name" value="HNH_nuc"/>
</dbReference>
<keyword evidence="10" id="KW-1133">Transmembrane helix</keyword>
<name>A0A502I0W2_9PSED</name>
<keyword evidence="10" id="KW-0472">Membrane</keyword>
<keyword evidence="5" id="KW-0378">Hydrolase</keyword>
<dbReference type="Gene3D" id="3.90.540.10">
    <property type="entry name" value="Colicin/pyocin, DNase domain"/>
    <property type="match status" value="1"/>
</dbReference>
<feature type="coiled-coil region" evidence="8">
    <location>
        <begin position="196"/>
        <end position="255"/>
    </location>
</feature>
<dbReference type="EMBL" id="RCZA01000011">
    <property type="protein sequence ID" value="TPG79272.1"/>
    <property type="molecule type" value="Genomic_DNA"/>
</dbReference>
<evidence type="ECO:0000259" key="11">
    <source>
        <dbReference type="SMART" id="SM00507"/>
    </source>
</evidence>
<dbReference type="InterPro" id="IPR036302">
    <property type="entry name" value="Pyosin/cloacin_T_dom_sf"/>
</dbReference>
<comment type="caution">
    <text evidence="12">The sequence shown here is derived from an EMBL/GenBank/DDBJ whole genome shotgun (WGS) entry which is preliminary data.</text>
</comment>
<evidence type="ECO:0000256" key="10">
    <source>
        <dbReference type="SAM" id="Phobius"/>
    </source>
</evidence>
<evidence type="ECO:0000313" key="12">
    <source>
        <dbReference type="EMBL" id="TPG79272.1"/>
    </source>
</evidence>
<evidence type="ECO:0000256" key="2">
    <source>
        <dbReference type="ARBA" id="ARBA00022529"/>
    </source>
</evidence>
<feature type="region of interest" description="Disordered" evidence="9">
    <location>
        <begin position="372"/>
        <end position="392"/>
    </location>
</feature>
<keyword evidence="6" id="KW-0044">Antibiotic</keyword>
<proteinExistence type="inferred from homology"/>
<evidence type="ECO:0000313" key="13">
    <source>
        <dbReference type="Proteomes" id="UP000320914"/>
    </source>
</evidence>
<keyword evidence="2" id="KW-0929">Antimicrobial</keyword>
<keyword evidence="10" id="KW-0812">Transmembrane</keyword>
<dbReference type="GO" id="GO:0004519">
    <property type="term" value="F:endonuclease activity"/>
    <property type="evidence" value="ECO:0007669"/>
    <property type="project" value="UniProtKB-KW"/>
</dbReference>
<feature type="domain" description="HNH nuclease" evidence="11">
    <location>
        <begin position="719"/>
        <end position="769"/>
    </location>
</feature>
<dbReference type="GO" id="GO:0016787">
    <property type="term" value="F:hydrolase activity"/>
    <property type="evidence" value="ECO:0007669"/>
    <property type="project" value="UniProtKB-KW"/>
</dbReference>
<dbReference type="AlphaFoldDB" id="A0A502I0W2"/>
<dbReference type="InterPro" id="IPR037146">
    <property type="entry name" value="Colicin/pyocin_DNase_dom_sf"/>
</dbReference>
<dbReference type="PRINTS" id="PR01300">
    <property type="entry name" value="PYOCINKILLER"/>
</dbReference>
<dbReference type="Pfam" id="PF06958">
    <property type="entry name" value="Pyocin_S"/>
    <property type="match status" value="1"/>
</dbReference>
<sequence>MQKPPTWELTEAVHTTAIAPLHNPIPYGTSSVIPPSGMFGPHNFGPNHIVIANSHKIDATKKSLEQEYQTRINQLPQTIEQELAATRLEGPTHPLPPADAIIRELGVRNILLSRKTAEFHQKTALANQFYGGDPLNRSLIEFYQKASTMGQRVMPDGIAMQAWTASYRAAHEAWLLAQSIQILNQQQVQVLNRLAAVQANDQAQAAAAEAQRVAAERARIAAEQQRLNEIADAARREQEQVRRREQDRLAALAETKRLAVEQARMAADKAHREAQLKALADFQARNQAQEKARIATLKTALAEAEANAEAAAQHFAAEQARLQAEMEQRIEQIQKQLQTERQSLETRRKVIDTATAVAQRQAQLTNLKIQQQKEKQAQERERQQAHLAAEADTQRQLEQARLLAQWREETEDRWQSPTFANVGSMSAFGPTFTGTLGTVGVSPATSLALRTALRAAVSAAIAALASIATPVLVGFAALLAPSRLGNGDLFSISVPLSELAPDSTPDLYELAAVGGEIDLPVRLGSRTIGNSVEIVVVATDGVTVPASVPVRLAHFDARKNVYVSGSTVSNGPVITWTPLVEPQDPSTEFPLIDTDLPIYEGATVTPGAGRIDPFPELDRYGFGGFITVFPIESGIPPTFTVFRDRRQDPGVASGAGQPVSGNWLGAASTGEGAAIPTQIADKFRGREFSSFKSFRRAFWKAVSADPELSSQLFQLSKIETKKGLAARADIADHVGKKRKYDLHHVIPISEGGAVYDIDNLRVLTPKQHIKTHSRKQEL</sequence>
<keyword evidence="3" id="KW-0540">Nuclease</keyword>
<dbReference type="CDD" id="cd00085">
    <property type="entry name" value="HNHc"/>
    <property type="match status" value="1"/>
</dbReference>
<dbReference type="InterPro" id="IPR016128">
    <property type="entry name" value="Pyosin/cloacin_T_dom"/>
</dbReference>
<dbReference type="SUPFAM" id="SSF54060">
    <property type="entry name" value="His-Me finger endonucleases"/>
    <property type="match status" value="1"/>
</dbReference>
<feature type="transmembrane region" description="Helical" evidence="10">
    <location>
        <begin position="455"/>
        <end position="480"/>
    </location>
</feature>
<evidence type="ECO:0000256" key="9">
    <source>
        <dbReference type="SAM" id="MobiDB-lite"/>
    </source>
</evidence>
<evidence type="ECO:0000256" key="4">
    <source>
        <dbReference type="ARBA" id="ARBA00022759"/>
    </source>
</evidence>
<dbReference type="SUPFAM" id="SSF69369">
    <property type="entry name" value="Cloacin translocation domain"/>
    <property type="match status" value="1"/>
</dbReference>
<dbReference type="GO" id="GO:0005102">
    <property type="term" value="F:signaling receptor binding"/>
    <property type="evidence" value="ECO:0007669"/>
    <property type="project" value="InterPro"/>
</dbReference>
<dbReference type="InterPro" id="IPR044925">
    <property type="entry name" value="His-Me_finger_sf"/>
</dbReference>
<reference evidence="12 13" key="1">
    <citation type="journal article" date="2019" name="Environ. Microbiol.">
        <title>Species interactions and distinct microbial communities in high Arctic permafrost affected cryosols are associated with the CH4 and CO2 gas fluxes.</title>
        <authorList>
            <person name="Altshuler I."/>
            <person name="Hamel J."/>
            <person name="Turney S."/>
            <person name="Magnuson E."/>
            <person name="Levesque R."/>
            <person name="Greer C."/>
            <person name="Whyte L.G."/>
        </authorList>
    </citation>
    <scope>NUCLEOTIDE SEQUENCE [LARGE SCALE GENOMIC DNA]</scope>
    <source>
        <strain evidence="12 13">OWC5</strain>
    </source>
</reference>